<evidence type="ECO:0000256" key="9">
    <source>
        <dbReference type="ARBA" id="ARBA00022840"/>
    </source>
</evidence>
<dbReference type="Gene3D" id="3.40.50.620">
    <property type="entry name" value="HUPs"/>
    <property type="match status" value="1"/>
</dbReference>
<comment type="similarity">
    <text evidence="2">Belongs to the RibF family.</text>
</comment>
<dbReference type="Proteomes" id="UP000767327">
    <property type="component" value="Unassembled WGS sequence"/>
</dbReference>
<dbReference type="SUPFAM" id="SSF82114">
    <property type="entry name" value="Riboflavin kinase-like"/>
    <property type="match status" value="1"/>
</dbReference>
<dbReference type="InterPro" id="IPR023465">
    <property type="entry name" value="Riboflavin_kinase_dom_sf"/>
</dbReference>
<organism evidence="13 14">
    <name type="scientific">Bifidobacterium crudilactis</name>
    <dbReference type="NCBI Taxonomy" id="327277"/>
    <lineage>
        <taxon>Bacteria</taxon>
        <taxon>Bacillati</taxon>
        <taxon>Actinomycetota</taxon>
        <taxon>Actinomycetes</taxon>
        <taxon>Bifidobacteriales</taxon>
        <taxon>Bifidobacteriaceae</taxon>
        <taxon>Bifidobacterium</taxon>
    </lineage>
</organism>
<keyword evidence="8" id="KW-0274">FAD</keyword>
<comment type="pathway">
    <text evidence="1">Cofactor biosynthesis; FAD biosynthesis; FAD from FMN: step 1/1.</text>
</comment>
<dbReference type="Gene3D" id="2.40.30.30">
    <property type="entry name" value="Riboflavin kinase-like"/>
    <property type="match status" value="1"/>
</dbReference>
<dbReference type="EMBL" id="JAAXZR010000019">
    <property type="protein sequence ID" value="NLT79631.1"/>
    <property type="molecule type" value="Genomic_DNA"/>
</dbReference>
<keyword evidence="5" id="KW-0808">Transferase</keyword>
<evidence type="ECO:0000256" key="11">
    <source>
        <dbReference type="ARBA" id="ARBA00049494"/>
    </source>
</evidence>
<dbReference type="SMART" id="SM00904">
    <property type="entry name" value="Flavokinase"/>
    <property type="match status" value="1"/>
</dbReference>
<evidence type="ECO:0000256" key="6">
    <source>
        <dbReference type="ARBA" id="ARBA00022695"/>
    </source>
</evidence>
<dbReference type="GO" id="GO:0008531">
    <property type="term" value="F:riboflavin kinase activity"/>
    <property type="evidence" value="ECO:0007669"/>
    <property type="project" value="UniProtKB-EC"/>
</dbReference>
<dbReference type="Pfam" id="PF01687">
    <property type="entry name" value="Flavokinase"/>
    <property type="match status" value="1"/>
</dbReference>
<keyword evidence="9" id="KW-0067">ATP-binding</keyword>
<evidence type="ECO:0000256" key="2">
    <source>
        <dbReference type="ARBA" id="ARBA00010214"/>
    </source>
</evidence>
<dbReference type="SUPFAM" id="SSF52374">
    <property type="entry name" value="Nucleotidylyl transferase"/>
    <property type="match status" value="1"/>
</dbReference>
<dbReference type="InterPro" id="IPR014729">
    <property type="entry name" value="Rossmann-like_a/b/a_fold"/>
</dbReference>
<gene>
    <name evidence="13" type="ORF">GXW98_05025</name>
</gene>
<dbReference type="InterPro" id="IPR023468">
    <property type="entry name" value="Riboflavin_kinase"/>
</dbReference>
<evidence type="ECO:0000256" key="10">
    <source>
        <dbReference type="ARBA" id="ARBA00047880"/>
    </source>
</evidence>
<comment type="caution">
    <text evidence="13">The sequence shown here is derived from an EMBL/GenBank/DDBJ whole genome shotgun (WGS) entry which is preliminary data.</text>
</comment>
<keyword evidence="6 13" id="KW-0548">Nucleotidyltransferase</keyword>
<keyword evidence="4" id="KW-0288">FMN</keyword>
<dbReference type="GO" id="GO:0009398">
    <property type="term" value="P:FMN biosynthetic process"/>
    <property type="evidence" value="ECO:0007669"/>
    <property type="project" value="TreeGrafter"/>
</dbReference>
<keyword evidence="7" id="KW-0547">Nucleotide-binding</keyword>
<protein>
    <submittedName>
        <fullName evidence="13">Bifunctional riboflavin kinase/FMN adenylyltransferase</fullName>
    </submittedName>
</protein>
<keyword evidence="13" id="KW-0418">Kinase</keyword>
<name>A0A971CZE9_9BIFI</name>
<dbReference type="GO" id="GO:0003919">
    <property type="term" value="F:FMN adenylyltransferase activity"/>
    <property type="evidence" value="ECO:0007669"/>
    <property type="project" value="UniProtKB-EC"/>
</dbReference>
<evidence type="ECO:0000256" key="5">
    <source>
        <dbReference type="ARBA" id="ARBA00022679"/>
    </source>
</evidence>
<evidence type="ECO:0000313" key="14">
    <source>
        <dbReference type="Proteomes" id="UP000767327"/>
    </source>
</evidence>
<sequence length="413" mass="45116">MKISRLVPDDSGIVTWPTLSVSKKSVVTVGVFDGMHLGHQALLKRVKTLAAEQDAFSVVIMFDPRPGVIHQYALSHDGAEPRKGESLEDPLELMGIDERVRLMRQIGIDQVFIIGYSLAFAAKSYRFFLGQLVGKLGMRTLVLGADAAMGAGRAGDVKSIQTLAEATGVFELDVMEDLGPGYARVPARIVSQQPKEEGEPTDPTATMTKAELRAWSKAHNARRLRVWSSTNVRYLLSQGRIADANAILGHVHGIDGLVVHGEQRGRTLGFPTANMDVNTEGYVPADGVYAGWLVDLGEKAETSTDGEDASGVSAAPSVEARVAKGSPWRWPAAISIGTKETYVEQTGLNQRVVESYAVNDEWLDLYGHELRVEFEAFLRPQRRFDSSEELVEQLHKDVQSTKELTSDEGDAAE</sequence>
<comment type="catalytic activity">
    <reaction evidence="10">
        <text>riboflavin + ATP = FMN + ADP + H(+)</text>
        <dbReference type="Rhea" id="RHEA:14357"/>
        <dbReference type="ChEBI" id="CHEBI:15378"/>
        <dbReference type="ChEBI" id="CHEBI:30616"/>
        <dbReference type="ChEBI" id="CHEBI:57986"/>
        <dbReference type="ChEBI" id="CHEBI:58210"/>
        <dbReference type="ChEBI" id="CHEBI:456216"/>
        <dbReference type="EC" id="2.7.1.26"/>
    </reaction>
</comment>
<dbReference type="PANTHER" id="PTHR22749">
    <property type="entry name" value="RIBOFLAVIN KINASE/FMN ADENYLYLTRANSFERASE"/>
    <property type="match status" value="1"/>
</dbReference>
<reference evidence="13" key="2">
    <citation type="submission" date="2020-01" db="EMBL/GenBank/DDBJ databases">
        <authorList>
            <person name="Campanaro S."/>
        </authorList>
    </citation>
    <scope>NUCLEOTIDE SEQUENCE</scope>
    <source>
        <strain evidence="13">AS01afH2WH_6</strain>
    </source>
</reference>
<reference evidence="13" key="1">
    <citation type="journal article" date="2020" name="Biotechnol. Biofuels">
        <title>New insights from the biogas microbiome by comprehensive genome-resolved metagenomics of nearly 1600 species originating from multiple anaerobic digesters.</title>
        <authorList>
            <person name="Campanaro S."/>
            <person name="Treu L."/>
            <person name="Rodriguez-R L.M."/>
            <person name="Kovalovszki A."/>
            <person name="Ziels R.M."/>
            <person name="Maus I."/>
            <person name="Zhu X."/>
            <person name="Kougias P.G."/>
            <person name="Basile A."/>
            <person name="Luo G."/>
            <person name="Schluter A."/>
            <person name="Konstantinidis K.T."/>
            <person name="Angelidaki I."/>
        </authorList>
    </citation>
    <scope>NUCLEOTIDE SEQUENCE</scope>
    <source>
        <strain evidence="13">AS01afH2WH_6</strain>
    </source>
</reference>
<dbReference type="PANTHER" id="PTHR22749:SF6">
    <property type="entry name" value="RIBOFLAVIN KINASE"/>
    <property type="match status" value="1"/>
</dbReference>
<evidence type="ECO:0000256" key="8">
    <source>
        <dbReference type="ARBA" id="ARBA00022827"/>
    </source>
</evidence>
<evidence type="ECO:0000256" key="3">
    <source>
        <dbReference type="ARBA" id="ARBA00022630"/>
    </source>
</evidence>
<evidence type="ECO:0000259" key="12">
    <source>
        <dbReference type="SMART" id="SM00904"/>
    </source>
</evidence>
<proteinExistence type="inferred from homology"/>
<dbReference type="Pfam" id="PF06574">
    <property type="entry name" value="FAD_syn"/>
    <property type="match status" value="1"/>
</dbReference>
<feature type="domain" description="Riboflavin kinase" evidence="12">
    <location>
        <begin position="247"/>
        <end position="406"/>
    </location>
</feature>
<keyword evidence="3" id="KW-0285">Flavoprotein</keyword>
<evidence type="ECO:0000256" key="4">
    <source>
        <dbReference type="ARBA" id="ARBA00022643"/>
    </source>
</evidence>
<dbReference type="RefSeq" id="WP_273173551.1">
    <property type="nucleotide sequence ID" value="NZ_JAAXZR010000019.1"/>
</dbReference>
<dbReference type="InterPro" id="IPR015864">
    <property type="entry name" value="FAD_synthase"/>
</dbReference>
<comment type="catalytic activity">
    <reaction evidence="11">
        <text>FMN + ATP + H(+) = FAD + diphosphate</text>
        <dbReference type="Rhea" id="RHEA:17237"/>
        <dbReference type="ChEBI" id="CHEBI:15378"/>
        <dbReference type="ChEBI" id="CHEBI:30616"/>
        <dbReference type="ChEBI" id="CHEBI:33019"/>
        <dbReference type="ChEBI" id="CHEBI:57692"/>
        <dbReference type="ChEBI" id="CHEBI:58210"/>
        <dbReference type="EC" id="2.7.7.2"/>
    </reaction>
</comment>
<evidence type="ECO:0000313" key="13">
    <source>
        <dbReference type="EMBL" id="NLT79631.1"/>
    </source>
</evidence>
<accession>A0A971CZE9</accession>
<dbReference type="AlphaFoldDB" id="A0A971CZE9"/>
<dbReference type="GO" id="GO:0009231">
    <property type="term" value="P:riboflavin biosynthetic process"/>
    <property type="evidence" value="ECO:0007669"/>
    <property type="project" value="InterPro"/>
</dbReference>
<dbReference type="InterPro" id="IPR015865">
    <property type="entry name" value="Riboflavin_kinase_bac/euk"/>
</dbReference>
<dbReference type="GO" id="GO:0005524">
    <property type="term" value="F:ATP binding"/>
    <property type="evidence" value="ECO:0007669"/>
    <property type="project" value="UniProtKB-KW"/>
</dbReference>
<evidence type="ECO:0000256" key="1">
    <source>
        <dbReference type="ARBA" id="ARBA00004726"/>
    </source>
</evidence>
<dbReference type="CDD" id="cd02064">
    <property type="entry name" value="FAD_synthetase_N"/>
    <property type="match status" value="1"/>
</dbReference>
<evidence type="ECO:0000256" key="7">
    <source>
        <dbReference type="ARBA" id="ARBA00022741"/>
    </source>
</evidence>